<dbReference type="HOGENOM" id="CLU_548677_0_0_1"/>
<proteinExistence type="predicted"/>
<feature type="compositionally biased region" description="Low complexity" evidence="1">
    <location>
        <begin position="256"/>
        <end position="275"/>
    </location>
</feature>
<organism evidence="2 3">
    <name type="scientific">Laccaria amethystina LaAM-08-1</name>
    <dbReference type="NCBI Taxonomy" id="1095629"/>
    <lineage>
        <taxon>Eukaryota</taxon>
        <taxon>Fungi</taxon>
        <taxon>Dikarya</taxon>
        <taxon>Basidiomycota</taxon>
        <taxon>Agaricomycotina</taxon>
        <taxon>Agaricomycetes</taxon>
        <taxon>Agaricomycetidae</taxon>
        <taxon>Agaricales</taxon>
        <taxon>Agaricineae</taxon>
        <taxon>Hydnangiaceae</taxon>
        <taxon>Laccaria</taxon>
    </lineage>
</organism>
<dbReference type="EMBL" id="KN838641">
    <property type="protein sequence ID" value="KIJ99710.1"/>
    <property type="molecule type" value="Genomic_DNA"/>
</dbReference>
<dbReference type="AlphaFoldDB" id="A0A0C9X3V8"/>
<gene>
    <name evidence="2" type="ORF">K443DRAFT_8198</name>
</gene>
<protein>
    <submittedName>
        <fullName evidence="2">Uncharacterized protein</fullName>
    </submittedName>
</protein>
<evidence type="ECO:0000313" key="2">
    <source>
        <dbReference type="EMBL" id="KIJ99710.1"/>
    </source>
</evidence>
<dbReference type="OrthoDB" id="3042036at2759"/>
<evidence type="ECO:0000313" key="3">
    <source>
        <dbReference type="Proteomes" id="UP000054477"/>
    </source>
</evidence>
<feature type="region of interest" description="Disordered" evidence="1">
    <location>
        <begin position="252"/>
        <end position="275"/>
    </location>
</feature>
<name>A0A0C9X3V8_9AGAR</name>
<evidence type="ECO:0000256" key="1">
    <source>
        <dbReference type="SAM" id="MobiDB-lite"/>
    </source>
</evidence>
<keyword evidence="3" id="KW-1185">Reference proteome</keyword>
<reference evidence="3" key="2">
    <citation type="submission" date="2015-01" db="EMBL/GenBank/DDBJ databases">
        <title>Evolutionary Origins and Diversification of the Mycorrhizal Mutualists.</title>
        <authorList>
            <consortium name="DOE Joint Genome Institute"/>
            <consortium name="Mycorrhizal Genomics Consortium"/>
            <person name="Kohler A."/>
            <person name="Kuo A."/>
            <person name="Nagy L.G."/>
            <person name="Floudas D."/>
            <person name="Copeland A."/>
            <person name="Barry K.W."/>
            <person name="Cichocki N."/>
            <person name="Veneault-Fourrey C."/>
            <person name="LaButti K."/>
            <person name="Lindquist E.A."/>
            <person name="Lipzen A."/>
            <person name="Lundell T."/>
            <person name="Morin E."/>
            <person name="Murat C."/>
            <person name="Riley R."/>
            <person name="Ohm R."/>
            <person name="Sun H."/>
            <person name="Tunlid A."/>
            <person name="Henrissat B."/>
            <person name="Grigoriev I.V."/>
            <person name="Hibbett D.S."/>
            <person name="Martin F."/>
        </authorList>
    </citation>
    <scope>NUCLEOTIDE SEQUENCE [LARGE SCALE GENOMIC DNA]</scope>
    <source>
        <strain evidence="3">LaAM-08-1</strain>
    </source>
</reference>
<reference evidence="2 3" key="1">
    <citation type="submission" date="2014-04" db="EMBL/GenBank/DDBJ databases">
        <authorList>
            <consortium name="DOE Joint Genome Institute"/>
            <person name="Kuo A."/>
            <person name="Kohler A."/>
            <person name="Nagy L.G."/>
            <person name="Floudas D."/>
            <person name="Copeland A."/>
            <person name="Barry K.W."/>
            <person name="Cichocki N."/>
            <person name="Veneault-Fourrey C."/>
            <person name="LaButti K."/>
            <person name="Lindquist E.A."/>
            <person name="Lipzen A."/>
            <person name="Lundell T."/>
            <person name="Morin E."/>
            <person name="Murat C."/>
            <person name="Sun H."/>
            <person name="Tunlid A."/>
            <person name="Henrissat B."/>
            <person name="Grigoriev I.V."/>
            <person name="Hibbett D.S."/>
            <person name="Martin F."/>
            <person name="Nordberg H.P."/>
            <person name="Cantor M.N."/>
            <person name="Hua S.X."/>
        </authorList>
    </citation>
    <scope>NUCLEOTIDE SEQUENCE [LARGE SCALE GENOMIC DNA]</scope>
    <source>
        <strain evidence="2 3">LaAM-08-1</strain>
    </source>
</reference>
<accession>A0A0C9X3V8</accession>
<dbReference type="Proteomes" id="UP000054477">
    <property type="component" value="Unassembled WGS sequence"/>
</dbReference>
<sequence>MPPNTSAHEQAMPLLSQSTANVFQLQTVGLLPPPIDRTRNAWNAIANTSRPMVRPERELTANVLSGPGNGSSNFTLLFSTQGDFVRLVWPPALPPVRVAVPPRHRAPLRQASLRTSSSYRTAPYPTRGIMIVERQVQWNPLLAYADYQGMRNELPYARPPAVQMARPQNHRLHEAPVPVRRHPAYAPRFVNHVMLPPWLPNEPRGLTTRAQNYASDTETAASQDYVGPQSFVWSEQYVLSISGFPLVSSYQPNDEVPGSPVPSDSGSTASSADSADTPISLDIDWATIHRKVFDTIKTLEWCGPVAIANSLLTAAFESSDTLMFHAAKLFGETCPGSILASLERRALGRFLNLGEPLLIEDSYPHLKLGVGVAASIGCLFRIGVIHGREVIKCMNFLVNSGDSIHRLSEIHAIVTMAGVKICNPKYRHAGVEGVYRELGSVYVESGAYIWAPEGPSSPSYTLLMEILNTLTQWFDIQNMKQLQKEGGIVTHDAFLPA</sequence>